<sequence>MLIASGWFVGAVSRTMAAEAARICSVPTESAQGPEAIVFYLSKSQIQRRGFIAAGCCRAMPRGHRGSGIGRLPWVALNQGAQPLALDTRVVQI</sequence>
<name>A0A9P8VAE8_9PEZI</name>
<protein>
    <submittedName>
        <fullName evidence="1">Uncharacterized protein</fullName>
    </submittedName>
</protein>
<evidence type="ECO:0000313" key="2">
    <source>
        <dbReference type="Proteomes" id="UP000770015"/>
    </source>
</evidence>
<gene>
    <name evidence="1" type="ORF">F5X68DRAFT_207261</name>
</gene>
<organism evidence="1 2">
    <name type="scientific">Plectosphaerella plurivora</name>
    <dbReference type="NCBI Taxonomy" id="936078"/>
    <lineage>
        <taxon>Eukaryota</taxon>
        <taxon>Fungi</taxon>
        <taxon>Dikarya</taxon>
        <taxon>Ascomycota</taxon>
        <taxon>Pezizomycotina</taxon>
        <taxon>Sordariomycetes</taxon>
        <taxon>Hypocreomycetidae</taxon>
        <taxon>Glomerellales</taxon>
        <taxon>Plectosphaerellaceae</taxon>
        <taxon>Plectosphaerella</taxon>
    </lineage>
</organism>
<dbReference type="AlphaFoldDB" id="A0A9P8VAE8"/>
<evidence type="ECO:0000313" key="1">
    <source>
        <dbReference type="EMBL" id="KAH6687344.1"/>
    </source>
</evidence>
<dbReference type="EMBL" id="JAGSXJ010000011">
    <property type="protein sequence ID" value="KAH6687344.1"/>
    <property type="molecule type" value="Genomic_DNA"/>
</dbReference>
<proteinExistence type="predicted"/>
<dbReference type="Proteomes" id="UP000770015">
    <property type="component" value="Unassembled WGS sequence"/>
</dbReference>
<reference evidence="1" key="1">
    <citation type="journal article" date="2021" name="Nat. Commun.">
        <title>Genetic determinants of endophytism in the Arabidopsis root mycobiome.</title>
        <authorList>
            <person name="Mesny F."/>
            <person name="Miyauchi S."/>
            <person name="Thiergart T."/>
            <person name="Pickel B."/>
            <person name="Atanasova L."/>
            <person name="Karlsson M."/>
            <person name="Huettel B."/>
            <person name="Barry K.W."/>
            <person name="Haridas S."/>
            <person name="Chen C."/>
            <person name="Bauer D."/>
            <person name="Andreopoulos W."/>
            <person name="Pangilinan J."/>
            <person name="LaButti K."/>
            <person name="Riley R."/>
            <person name="Lipzen A."/>
            <person name="Clum A."/>
            <person name="Drula E."/>
            <person name="Henrissat B."/>
            <person name="Kohler A."/>
            <person name="Grigoriev I.V."/>
            <person name="Martin F.M."/>
            <person name="Hacquard S."/>
        </authorList>
    </citation>
    <scope>NUCLEOTIDE SEQUENCE</scope>
    <source>
        <strain evidence="1">MPI-SDFR-AT-0117</strain>
    </source>
</reference>
<accession>A0A9P8VAE8</accession>
<comment type="caution">
    <text evidence="1">The sequence shown here is derived from an EMBL/GenBank/DDBJ whole genome shotgun (WGS) entry which is preliminary data.</text>
</comment>
<keyword evidence="2" id="KW-1185">Reference proteome</keyword>